<organism evidence="1 2">
    <name type="scientific">Methylohalomonas lacus</name>
    <dbReference type="NCBI Taxonomy" id="398773"/>
    <lineage>
        <taxon>Bacteria</taxon>
        <taxon>Pseudomonadati</taxon>
        <taxon>Pseudomonadota</taxon>
        <taxon>Gammaproteobacteria</taxon>
        <taxon>Methylohalomonadales</taxon>
        <taxon>Methylohalomonadaceae</taxon>
        <taxon>Methylohalomonas</taxon>
    </lineage>
</organism>
<dbReference type="Pfam" id="PF09982">
    <property type="entry name" value="LpxR"/>
    <property type="match status" value="1"/>
</dbReference>
<gene>
    <name evidence="1" type="ORF">J2T55_000482</name>
</gene>
<sequence>MNRSHVPILLFGLLLATAGHSEEPSSNVHDSSTFTFLFENDLFGNSDQNYTSGVQLNWMSPDLSDYRDSKQLPAWAVPIVENLPFINEPGLQRNVGFGIGQKIFTPENTDRRDLIEDDQPYAGWLYMSAAFHNKNQHKLDTFEIQFGMVGPAALGEETQNFVHDLRGIRDAQGWDNQLENEPGIILIAERKNRLLQEPLYSRFGYDVISHYGGGLGNVHTYASAGIEGRIGWNVPVDFGSARIRPGGDSNAPVDSSDPRFSRESTFSAHLFAGVTGNVVARNIFLDGNSFSNSHSVDRRWLVGDLAIGASVMYGRLKLTYAQILRTREFDEQNDNHEFGSVSLSYTF</sequence>
<dbReference type="EMBL" id="JANUCT010000003">
    <property type="protein sequence ID" value="MCS3902478.1"/>
    <property type="molecule type" value="Genomic_DNA"/>
</dbReference>
<evidence type="ECO:0000313" key="2">
    <source>
        <dbReference type="Proteomes" id="UP001204445"/>
    </source>
</evidence>
<dbReference type="AlphaFoldDB" id="A0AAE3HJP0"/>
<reference evidence="1" key="1">
    <citation type="submission" date="2022-08" db="EMBL/GenBank/DDBJ databases">
        <title>Genomic Encyclopedia of Type Strains, Phase III (KMG-III): the genomes of soil and plant-associated and newly described type strains.</title>
        <authorList>
            <person name="Whitman W."/>
        </authorList>
    </citation>
    <scope>NUCLEOTIDE SEQUENCE</scope>
    <source>
        <strain evidence="1">HMT 1</strain>
    </source>
</reference>
<proteinExistence type="predicted"/>
<dbReference type="RefSeq" id="WP_259054014.1">
    <property type="nucleotide sequence ID" value="NZ_JANUCT010000003.1"/>
</dbReference>
<dbReference type="Gene3D" id="2.40.128.140">
    <property type="entry name" value="Outer membrane protein"/>
    <property type="match status" value="1"/>
</dbReference>
<dbReference type="InterPro" id="IPR018707">
    <property type="entry name" value="LpxR"/>
</dbReference>
<evidence type="ECO:0008006" key="3">
    <source>
        <dbReference type="Google" id="ProtNLM"/>
    </source>
</evidence>
<name>A0AAE3HJP0_9GAMM</name>
<evidence type="ECO:0000313" key="1">
    <source>
        <dbReference type="EMBL" id="MCS3902478.1"/>
    </source>
</evidence>
<dbReference type="InterPro" id="IPR037107">
    <property type="entry name" value="Put_OMP_sf"/>
</dbReference>
<accession>A0AAE3HJP0</accession>
<keyword evidence="2" id="KW-1185">Reference proteome</keyword>
<dbReference type="Proteomes" id="UP001204445">
    <property type="component" value="Unassembled WGS sequence"/>
</dbReference>
<comment type="caution">
    <text evidence="1">The sequence shown here is derived from an EMBL/GenBank/DDBJ whole genome shotgun (WGS) entry which is preliminary data.</text>
</comment>
<protein>
    <recommendedName>
        <fullName evidence="3">Lipid A deacylase LpxR family protein</fullName>
    </recommendedName>
</protein>